<dbReference type="Proteomes" id="UP000542210">
    <property type="component" value="Unassembled WGS sequence"/>
</dbReference>
<evidence type="ECO:0000256" key="1">
    <source>
        <dbReference type="SAM" id="Phobius"/>
    </source>
</evidence>
<comment type="caution">
    <text evidence="2">The sequence shown here is derived from an EMBL/GenBank/DDBJ whole genome shotgun (WGS) entry which is preliminary data.</text>
</comment>
<keyword evidence="1" id="KW-1133">Transmembrane helix</keyword>
<feature type="transmembrane region" description="Helical" evidence="1">
    <location>
        <begin position="84"/>
        <end position="107"/>
    </location>
</feature>
<dbReference type="EMBL" id="JACHND010000001">
    <property type="protein sequence ID" value="MBB4700275.1"/>
    <property type="molecule type" value="Genomic_DNA"/>
</dbReference>
<evidence type="ECO:0000313" key="2">
    <source>
        <dbReference type="EMBL" id="MBB4700275.1"/>
    </source>
</evidence>
<reference evidence="2 3" key="1">
    <citation type="submission" date="2020-08" db="EMBL/GenBank/DDBJ databases">
        <title>Sequencing the genomes of 1000 actinobacteria strains.</title>
        <authorList>
            <person name="Klenk H.-P."/>
        </authorList>
    </citation>
    <scope>NUCLEOTIDE SEQUENCE [LARGE SCALE GENOMIC DNA]</scope>
    <source>
        <strain evidence="2 3">DSM 45784</strain>
    </source>
</reference>
<feature type="transmembrane region" description="Helical" evidence="1">
    <location>
        <begin position="113"/>
        <end position="129"/>
    </location>
</feature>
<organism evidence="2 3">
    <name type="scientific">Sphaerisporangium siamense</name>
    <dbReference type="NCBI Taxonomy" id="795645"/>
    <lineage>
        <taxon>Bacteria</taxon>
        <taxon>Bacillati</taxon>
        <taxon>Actinomycetota</taxon>
        <taxon>Actinomycetes</taxon>
        <taxon>Streptosporangiales</taxon>
        <taxon>Streptosporangiaceae</taxon>
        <taxon>Sphaerisporangium</taxon>
    </lineage>
</organism>
<feature type="transmembrane region" description="Helical" evidence="1">
    <location>
        <begin position="21"/>
        <end position="41"/>
    </location>
</feature>
<name>A0A7W7D4Q2_9ACTN</name>
<sequence>MRPLVTRLPAWVRTQPLDAMFAVLGIPSAVATLTGVATSHALETLLPWWANRLWALCLLAGCIAWLAGLSGVRELEGRLVVTRLPVLLLGLQLLSMTCLVYAVAIVAVAGWDGVLAAYPLLVGTLATYIRRADLLCRRGGDGT</sequence>
<proteinExistence type="predicted"/>
<protein>
    <submittedName>
        <fullName evidence="2">CHASE2 domain-containing sensor protein</fullName>
    </submittedName>
</protein>
<accession>A0A7W7D4Q2</accession>
<dbReference type="AlphaFoldDB" id="A0A7W7D4Q2"/>
<keyword evidence="1" id="KW-0472">Membrane</keyword>
<evidence type="ECO:0000313" key="3">
    <source>
        <dbReference type="Proteomes" id="UP000542210"/>
    </source>
</evidence>
<feature type="transmembrane region" description="Helical" evidence="1">
    <location>
        <begin position="53"/>
        <end position="72"/>
    </location>
</feature>
<gene>
    <name evidence="2" type="ORF">BJ982_001819</name>
</gene>
<dbReference type="RefSeq" id="WP_184878325.1">
    <property type="nucleotide sequence ID" value="NZ_BOOV01000030.1"/>
</dbReference>
<keyword evidence="1" id="KW-0812">Transmembrane</keyword>
<keyword evidence="3" id="KW-1185">Reference proteome</keyword>